<name>A0A4R2PPR9_RHOSA</name>
<dbReference type="OrthoDB" id="9812626at2"/>
<proteinExistence type="predicted"/>
<organism evidence="3 4">
    <name type="scientific">Rhodothalassium salexigens DSM 2132</name>
    <dbReference type="NCBI Taxonomy" id="1188247"/>
    <lineage>
        <taxon>Bacteria</taxon>
        <taxon>Pseudomonadati</taxon>
        <taxon>Pseudomonadota</taxon>
        <taxon>Alphaproteobacteria</taxon>
        <taxon>Rhodothalassiales</taxon>
        <taxon>Rhodothalassiaceae</taxon>
        <taxon>Rhodothalassium</taxon>
    </lineage>
</organism>
<evidence type="ECO:0000313" key="4">
    <source>
        <dbReference type="Proteomes" id="UP000295399"/>
    </source>
</evidence>
<dbReference type="InterPro" id="IPR015421">
    <property type="entry name" value="PyrdxlP-dep_Trfase_major"/>
</dbReference>
<dbReference type="InParanoid" id="A0A4R2PPR9"/>
<comment type="caution">
    <text evidence="3">The sequence shown here is derived from an EMBL/GenBank/DDBJ whole genome shotgun (WGS) entry which is preliminary data.</text>
</comment>
<dbReference type="Gene3D" id="3.90.1150.10">
    <property type="entry name" value="Aspartate Aminotransferase, domain 1"/>
    <property type="match status" value="1"/>
</dbReference>
<dbReference type="RefSeq" id="WP_132707238.1">
    <property type="nucleotide sequence ID" value="NZ_JACIGF010000002.1"/>
</dbReference>
<dbReference type="AlphaFoldDB" id="A0A4R2PPR9"/>
<sequence>MPQFEPPAGVSTAAPATADHAPADADAGVAWADGAWARDRFPIFEHSVYLNSCSGGALSVDVAAAYHAYLSGRHDRGADWPAWLEVYEDVRGRLARLVGAAPDEVALGGSASAVLGPLASALEPTLARDRIVVTDLDFPTTAHIWRAQAARGFEVVTAEAPGGRLSLDRLTRLIDRRTRLVSLPLVCYRNGALSDVAAVADLARAAGAWVLVDAYQALGAVPVDLGKLGADFLLGGTAKYLLGSAGLGFLVVRRDLVAGLTPTQTGWFGQDDIFAMDHRHHRPAATARRFETGTPPVPSLYAAQAGLGLMDRVGVARTWAHVATLTERLKAGAAALGATLATPAAADGHGALIAIRAVDDAALVARLAARGVITSSRDGNVRVSPHFYNNADDIDACLDALAAERALLA</sequence>
<keyword evidence="1" id="KW-0663">Pyridoxal phosphate</keyword>
<dbReference type="Gene3D" id="3.40.640.10">
    <property type="entry name" value="Type I PLP-dependent aspartate aminotransferase-like (Major domain)"/>
    <property type="match status" value="1"/>
</dbReference>
<dbReference type="PANTHER" id="PTHR43586:SF15">
    <property type="entry name" value="BLR3095 PROTEIN"/>
    <property type="match status" value="1"/>
</dbReference>
<dbReference type="SUPFAM" id="SSF53383">
    <property type="entry name" value="PLP-dependent transferases"/>
    <property type="match status" value="1"/>
</dbReference>
<dbReference type="EMBL" id="SLXO01000002">
    <property type="protein sequence ID" value="TCP37647.1"/>
    <property type="molecule type" value="Genomic_DNA"/>
</dbReference>
<dbReference type="Pfam" id="PF00266">
    <property type="entry name" value="Aminotran_5"/>
    <property type="match status" value="1"/>
</dbReference>
<dbReference type="InterPro" id="IPR015424">
    <property type="entry name" value="PyrdxlP-dep_Trfase"/>
</dbReference>
<evidence type="ECO:0000256" key="1">
    <source>
        <dbReference type="ARBA" id="ARBA00022898"/>
    </source>
</evidence>
<keyword evidence="4" id="KW-1185">Reference proteome</keyword>
<protein>
    <submittedName>
        <fullName evidence="3">Selenocysteine lyase/cysteine desulfurase</fullName>
    </submittedName>
</protein>
<evidence type="ECO:0000313" key="3">
    <source>
        <dbReference type="EMBL" id="TCP37647.1"/>
    </source>
</evidence>
<dbReference type="PANTHER" id="PTHR43586">
    <property type="entry name" value="CYSTEINE DESULFURASE"/>
    <property type="match status" value="1"/>
</dbReference>
<dbReference type="InterPro" id="IPR000192">
    <property type="entry name" value="Aminotrans_V_dom"/>
</dbReference>
<gene>
    <name evidence="3" type="ORF">EV659_10252</name>
</gene>
<dbReference type="InterPro" id="IPR015422">
    <property type="entry name" value="PyrdxlP-dep_Trfase_small"/>
</dbReference>
<evidence type="ECO:0000259" key="2">
    <source>
        <dbReference type="Pfam" id="PF00266"/>
    </source>
</evidence>
<feature type="domain" description="Aminotransferase class V" evidence="2">
    <location>
        <begin position="84"/>
        <end position="388"/>
    </location>
</feature>
<accession>A0A4R2PPR9</accession>
<keyword evidence="3" id="KW-0456">Lyase</keyword>
<reference evidence="3 4" key="1">
    <citation type="submission" date="2019-03" db="EMBL/GenBank/DDBJ databases">
        <title>Genomic Encyclopedia of Type Strains, Phase IV (KMG-IV): sequencing the most valuable type-strain genomes for metagenomic binning, comparative biology and taxonomic classification.</title>
        <authorList>
            <person name="Goeker M."/>
        </authorList>
    </citation>
    <scope>NUCLEOTIDE SEQUENCE [LARGE SCALE GENOMIC DNA]</scope>
    <source>
        <strain evidence="3 4">DSM 2132</strain>
    </source>
</reference>
<dbReference type="Proteomes" id="UP000295399">
    <property type="component" value="Unassembled WGS sequence"/>
</dbReference>
<dbReference type="GO" id="GO:0016829">
    <property type="term" value="F:lyase activity"/>
    <property type="evidence" value="ECO:0007669"/>
    <property type="project" value="UniProtKB-KW"/>
</dbReference>